<dbReference type="Proteomes" id="UP001285352">
    <property type="component" value="Unassembled WGS sequence"/>
</dbReference>
<proteinExistence type="predicted"/>
<protein>
    <submittedName>
        <fullName evidence="2">RNase adapter RapZ</fullName>
    </submittedName>
</protein>
<evidence type="ECO:0000259" key="1">
    <source>
        <dbReference type="Pfam" id="PF22740"/>
    </source>
</evidence>
<name>A0ABU4V3N1_9PSEU</name>
<reference evidence="2 3" key="1">
    <citation type="submission" date="2023-11" db="EMBL/GenBank/DDBJ databases">
        <title>Lentzea sokolovensis, sp. nov., Lentzea kristufkii, sp. nov., and Lentzea miocenensis, sp. nov., rare actinobacteria from Sokolov Coal Basin, Miocene lacustrine sediment, Czech Republic.</title>
        <authorList>
            <person name="Lara A."/>
            <person name="Kotroba L."/>
            <person name="Nouioui I."/>
            <person name="Neumann-Schaal M."/>
            <person name="Mast Y."/>
            <person name="Chronakova A."/>
        </authorList>
    </citation>
    <scope>NUCLEOTIDE SEQUENCE [LARGE SCALE GENOMIC DNA]</scope>
    <source>
        <strain evidence="2 3">BCCO 10_0061</strain>
    </source>
</reference>
<dbReference type="Pfam" id="PF22740">
    <property type="entry name" value="PapZ_C"/>
    <property type="match status" value="1"/>
</dbReference>
<dbReference type="EMBL" id="JAXAVU010000012">
    <property type="protein sequence ID" value="MDX8146408.1"/>
    <property type="molecule type" value="Genomic_DNA"/>
</dbReference>
<evidence type="ECO:0000313" key="3">
    <source>
        <dbReference type="Proteomes" id="UP001285352"/>
    </source>
</evidence>
<feature type="domain" description="RapZ C-terminal" evidence="1">
    <location>
        <begin position="8"/>
        <end position="121"/>
    </location>
</feature>
<evidence type="ECO:0000313" key="2">
    <source>
        <dbReference type="EMBL" id="MDX8146408.1"/>
    </source>
</evidence>
<comment type="caution">
    <text evidence="2">The sequence shown here is derived from an EMBL/GenBank/DDBJ whole genome shotgun (WGS) entry which is preliminary data.</text>
</comment>
<dbReference type="PANTHER" id="PTHR30448">
    <property type="entry name" value="RNASE ADAPTER PROTEIN RAPZ"/>
    <property type="match status" value="1"/>
</dbReference>
<dbReference type="PANTHER" id="PTHR30448:SF0">
    <property type="entry name" value="RNASE ADAPTER PROTEIN RAPZ"/>
    <property type="match status" value="1"/>
</dbReference>
<keyword evidence="3" id="KW-1185">Reference proteome</keyword>
<gene>
    <name evidence="2" type="ORF">SK854_30140</name>
</gene>
<reference evidence="2 3" key="2">
    <citation type="submission" date="2023-11" db="EMBL/GenBank/DDBJ databases">
        <authorList>
            <person name="Lara A.C."/>
            <person name="Chronakova A."/>
        </authorList>
    </citation>
    <scope>NUCLEOTIDE SEQUENCE [LARGE SCALE GENOMIC DNA]</scope>
    <source>
        <strain evidence="2 3">BCCO 10_0061</strain>
    </source>
</reference>
<dbReference type="InterPro" id="IPR005337">
    <property type="entry name" value="RapZ-like"/>
</dbReference>
<dbReference type="InterPro" id="IPR053931">
    <property type="entry name" value="RapZ_C"/>
</dbReference>
<organism evidence="2 3">
    <name type="scientific">Lentzea sokolovensis</name>
    <dbReference type="NCBI Taxonomy" id="3095429"/>
    <lineage>
        <taxon>Bacteria</taxon>
        <taxon>Bacillati</taxon>
        <taxon>Actinomycetota</taxon>
        <taxon>Actinomycetes</taxon>
        <taxon>Pseudonocardiales</taxon>
        <taxon>Pseudonocardiaceae</taxon>
        <taxon>Lentzea</taxon>
    </lineage>
</organism>
<dbReference type="RefSeq" id="WP_319978491.1">
    <property type="nucleotide sequence ID" value="NZ_JAXAVU010000012.1"/>
</dbReference>
<sequence>MKNTVSYRLISFGYLHNQPPEADLVFDVRRSLHDPAALGEDLAHRDGRDEQVQRVVMCSPTAEVVVHLATVYVDTMSFQDKSCVIAVGCSHGRHRSVALIERLAAELTRRGYPIDTRHLRLELLENRPTESGEQ</sequence>
<accession>A0ABU4V3N1</accession>